<dbReference type="Proteomes" id="UP000054653">
    <property type="component" value="Unassembled WGS sequence"/>
</dbReference>
<reference evidence="1 2" key="1">
    <citation type="submission" date="2015-01" db="EMBL/GenBank/DDBJ databases">
        <title>Evolution of Trichinella species and genotypes.</title>
        <authorList>
            <person name="Korhonen P.K."/>
            <person name="Edoardo P."/>
            <person name="Giuseppe L.R."/>
            <person name="Gasser R.B."/>
        </authorList>
    </citation>
    <scope>NUCLEOTIDE SEQUENCE [LARGE SCALE GENOMIC DNA]</scope>
    <source>
        <strain evidence="1">ISS120</strain>
    </source>
</reference>
<name>A0A0V1CBH4_TRIBR</name>
<sequence length="167" mass="18524">MWPERRWMRVEFQFGVVGGSAGFKAYFDEAWAELAPAASPPRRTWYLPHHAVYQGSGDERKCQVLLDGAAPYDGTTLNSQLEVGPNLQIDLLRAFLCFRRLCVRLQADIKKIVEGRSGCLQISPVSLRAEDPQDHPSLFWADVLPLPGDGHREVACSTVPSVSTLSG</sequence>
<keyword evidence="2" id="KW-1185">Reference proteome</keyword>
<dbReference type="PANTHER" id="PTHR47331">
    <property type="entry name" value="PHD-TYPE DOMAIN-CONTAINING PROTEIN"/>
    <property type="match status" value="1"/>
</dbReference>
<protein>
    <submittedName>
        <fullName evidence="1">Uncharacterized protein</fullName>
    </submittedName>
</protein>
<proteinExistence type="predicted"/>
<evidence type="ECO:0000313" key="1">
    <source>
        <dbReference type="EMBL" id="KRY46681.1"/>
    </source>
</evidence>
<dbReference type="OrthoDB" id="5870662at2759"/>
<gene>
    <name evidence="1" type="ORF">T03_14180</name>
</gene>
<dbReference type="STRING" id="45882.A0A0V1CBH4"/>
<accession>A0A0V1CBH4</accession>
<dbReference type="AlphaFoldDB" id="A0A0V1CBH4"/>
<comment type="caution">
    <text evidence="1">The sequence shown here is derived from an EMBL/GenBank/DDBJ whole genome shotgun (WGS) entry which is preliminary data.</text>
</comment>
<dbReference type="EMBL" id="JYDI01000277">
    <property type="protein sequence ID" value="KRY46681.1"/>
    <property type="molecule type" value="Genomic_DNA"/>
</dbReference>
<organism evidence="1 2">
    <name type="scientific">Trichinella britovi</name>
    <name type="common">Parasitic roundworm</name>
    <dbReference type="NCBI Taxonomy" id="45882"/>
    <lineage>
        <taxon>Eukaryota</taxon>
        <taxon>Metazoa</taxon>
        <taxon>Ecdysozoa</taxon>
        <taxon>Nematoda</taxon>
        <taxon>Enoplea</taxon>
        <taxon>Dorylaimia</taxon>
        <taxon>Trichinellida</taxon>
        <taxon>Trichinellidae</taxon>
        <taxon>Trichinella</taxon>
    </lineage>
</organism>
<evidence type="ECO:0000313" key="2">
    <source>
        <dbReference type="Proteomes" id="UP000054653"/>
    </source>
</evidence>